<accession>A0AAE9C2S9</accession>
<evidence type="ECO:0000313" key="2">
    <source>
        <dbReference type="EMBL" id="UDL16087.1"/>
    </source>
</evidence>
<protein>
    <submittedName>
        <fullName evidence="1">Uncharacterized protein</fullName>
    </submittedName>
</protein>
<reference evidence="1" key="1">
    <citation type="submission" date="2021-09" db="EMBL/GenBank/DDBJ databases">
        <authorList>
            <person name="Andersen S.H."/>
            <person name="Beall E.A."/>
            <person name="Cappelle B."/>
            <person name="Falteisek K.J."/>
            <person name="Fenske B.A."/>
            <person name="Gansluckner N.W."/>
            <person name="Gilbertson S.M."/>
            <person name="Krings K.J."/>
            <person name="Mobeck M."/>
            <person name="Odeku J.O."/>
            <person name="Poncelet M.E."/>
            <person name="Rohr J.R."/>
            <person name="Rolands L."/>
            <person name="Whipple C.D."/>
            <person name="Whipple E.M."/>
            <person name="Spring A.M."/>
            <person name="Klyczek K."/>
            <person name="Garlena R.A."/>
            <person name="Russell D.A."/>
            <person name="Pope W.H."/>
            <person name="Jacobs-Sera D."/>
            <person name="Hatfull G.F."/>
        </authorList>
    </citation>
    <scope>NUCLEOTIDE SEQUENCE</scope>
</reference>
<evidence type="ECO:0000313" key="3">
    <source>
        <dbReference type="Proteomes" id="UP000827768"/>
    </source>
</evidence>
<dbReference type="GeneID" id="80019676"/>
<dbReference type="KEGG" id="vg:80019676"/>
<sequence length="62" mass="6621">MAYKLASRLKEGDTILWDGLPATVTAAEAFTQNGIDQVEVIVSGTQGTSANIWDADCYVLMA</sequence>
<dbReference type="EMBL" id="OK040790">
    <property type="protein sequence ID" value="UDL15827.1"/>
    <property type="molecule type" value="Genomic_DNA"/>
</dbReference>
<organism evidence="1 3">
    <name type="scientific">Microbacterium phage Pumpernickel</name>
    <dbReference type="NCBI Taxonomy" id="2885983"/>
    <lineage>
        <taxon>Viruses</taxon>
        <taxon>Duplodnaviria</taxon>
        <taxon>Heunggongvirae</taxon>
        <taxon>Uroviricota</taxon>
        <taxon>Caudoviricetes</taxon>
        <taxon>Pumpernickelvirus</taxon>
        <taxon>Pumpernickelvirus pumpernickel</taxon>
    </lineage>
</organism>
<dbReference type="EMBL" id="OK040790">
    <property type="protein sequence ID" value="UDL16087.1"/>
    <property type="molecule type" value="Genomic_DNA"/>
</dbReference>
<dbReference type="RefSeq" id="YP_010755067.1">
    <property type="nucleotide sequence ID" value="NC_073468.1"/>
</dbReference>
<proteinExistence type="predicted"/>
<keyword evidence="3" id="KW-1185">Reference proteome</keyword>
<dbReference type="Proteomes" id="UP000827768">
    <property type="component" value="Segment"/>
</dbReference>
<name>A0AAE9C2S9_9CAUD</name>
<gene>
    <name evidence="1" type="primary">36</name>
    <name evidence="2" type="synonym">337</name>
    <name evidence="2" type="ORF">SEA_PUMPERNICKEL_337</name>
    <name evidence="1" type="ORF">SEA_PUMPERNICKEL_36</name>
</gene>
<evidence type="ECO:0000313" key="1">
    <source>
        <dbReference type="EMBL" id="UDL15827.1"/>
    </source>
</evidence>